<evidence type="ECO:0000313" key="2">
    <source>
        <dbReference type="Proteomes" id="UP000441585"/>
    </source>
</evidence>
<dbReference type="RefSeq" id="WP_070878071.1">
    <property type="nucleotide sequence ID" value="NZ_CAJFZX010000012.1"/>
</dbReference>
<gene>
    <name evidence="1" type="ORF">GJU41_10520</name>
</gene>
<dbReference type="InterPro" id="IPR052565">
    <property type="entry name" value="Glutaredoxin-like_YDR286C"/>
</dbReference>
<proteinExistence type="predicted"/>
<name>A0A6I2MAP5_9BACI</name>
<dbReference type="InterPro" id="IPR008554">
    <property type="entry name" value="Glutaredoxin-like"/>
</dbReference>
<organism evidence="1 2">
    <name type="scientific">Metabacillus idriensis</name>
    <dbReference type="NCBI Taxonomy" id="324768"/>
    <lineage>
        <taxon>Bacteria</taxon>
        <taxon>Bacillati</taxon>
        <taxon>Bacillota</taxon>
        <taxon>Bacilli</taxon>
        <taxon>Bacillales</taxon>
        <taxon>Bacillaceae</taxon>
        <taxon>Metabacillus</taxon>
    </lineage>
</organism>
<dbReference type="Gene3D" id="3.40.30.10">
    <property type="entry name" value="Glutaredoxin"/>
    <property type="match status" value="1"/>
</dbReference>
<dbReference type="Proteomes" id="UP000441585">
    <property type="component" value="Unassembled WGS sequence"/>
</dbReference>
<reference evidence="1 2" key="1">
    <citation type="submission" date="2019-11" db="EMBL/GenBank/DDBJ databases">
        <title>Bacillus idriensis genome.</title>
        <authorList>
            <person name="Konopka E.N."/>
            <person name="Newman J.D."/>
        </authorList>
    </citation>
    <scope>NUCLEOTIDE SEQUENCE [LARGE SCALE GENOMIC DNA]</scope>
    <source>
        <strain evidence="1 2">DSM 19097</strain>
    </source>
</reference>
<sequence length="85" mass="9974">MLLKIYSRTSCPLCVEALEELEKLKESMDIEIEVVDIYSDDALLEQYQLMIPVVEYEGMVLGYGKIKKDFIRKRLLDKKQETIVE</sequence>
<dbReference type="PANTHER" id="PTHR33558:SF1">
    <property type="entry name" value="GLUTAREDOXIN-LIKE PROTEIN C5ORF63 HOMOLOG"/>
    <property type="match status" value="1"/>
</dbReference>
<dbReference type="InterPro" id="IPR036249">
    <property type="entry name" value="Thioredoxin-like_sf"/>
</dbReference>
<comment type="caution">
    <text evidence="1">The sequence shown here is derived from an EMBL/GenBank/DDBJ whole genome shotgun (WGS) entry which is preliminary data.</text>
</comment>
<keyword evidence="2" id="KW-1185">Reference proteome</keyword>
<dbReference type="PANTHER" id="PTHR33558">
    <property type="entry name" value="GLUTAREDOXIN-LIKE PROTEIN C5ORF63 HOMOLOG"/>
    <property type="match status" value="1"/>
</dbReference>
<dbReference type="SUPFAM" id="SSF52833">
    <property type="entry name" value="Thioredoxin-like"/>
    <property type="match status" value="1"/>
</dbReference>
<accession>A0A6I2MAP5</accession>
<protein>
    <submittedName>
        <fullName evidence="1">Glutaredoxin family protein</fullName>
    </submittedName>
</protein>
<dbReference type="AlphaFoldDB" id="A0A6I2MAP5"/>
<evidence type="ECO:0000313" key="1">
    <source>
        <dbReference type="EMBL" id="MRX54407.1"/>
    </source>
</evidence>
<dbReference type="EMBL" id="WKKF01000002">
    <property type="protein sequence ID" value="MRX54407.1"/>
    <property type="molecule type" value="Genomic_DNA"/>
</dbReference>
<dbReference type="Pfam" id="PF05768">
    <property type="entry name" value="Glrx-like"/>
    <property type="match status" value="1"/>
</dbReference>